<evidence type="ECO:0000313" key="3">
    <source>
        <dbReference type="EMBL" id="CAD7705100.1"/>
    </source>
</evidence>
<evidence type="ECO:0000259" key="2">
    <source>
        <dbReference type="Pfam" id="PF00561"/>
    </source>
</evidence>
<feature type="region of interest" description="Disordered" evidence="1">
    <location>
        <begin position="1"/>
        <end position="28"/>
    </location>
</feature>
<dbReference type="Pfam" id="PF00561">
    <property type="entry name" value="Abhydrolase_1"/>
    <property type="match status" value="1"/>
</dbReference>
<keyword evidence="4" id="KW-1185">Reference proteome</keyword>
<evidence type="ECO:0000313" key="4">
    <source>
        <dbReference type="Proteomes" id="UP000708148"/>
    </source>
</evidence>
<dbReference type="AlphaFoldDB" id="A0A8S1JDJ8"/>
<dbReference type="InterPro" id="IPR029058">
    <property type="entry name" value="AB_hydrolase_fold"/>
</dbReference>
<dbReference type="Gene3D" id="3.40.50.1820">
    <property type="entry name" value="alpha/beta hydrolase"/>
    <property type="match status" value="1"/>
</dbReference>
<reference evidence="3" key="1">
    <citation type="submission" date="2020-12" db="EMBL/GenBank/DDBJ databases">
        <authorList>
            <person name="Iha C."/>
        </authorList>
    </citation>
    <scope>NUCLEOTIDE SEQUENCE</scope>
</reference>
<dbReference type="PANTHER" id="PTHR42886">
    <property type="entry name" value="RE40534P-RELATED"/>
    <property type="match status" value="1"/>
</dbReference>
<gene>
    <name evidence="3" type="ORF">OSTQU699_LOCUS10455</name>
</gene>
<dbReference type="EMBL" id="CAJHUC010003017">
    <property type="protein sequence ID" value="CAD7705100.1"/>
    <property type="molecule type" value="Genomic_DNA"/>
</dbReference>
<dbReference type="OrthoDB" id="9988524at2759"/>
<dbReference type="Proteomes" id="UP000708148">
    <property type="component" value="Unassembled WGS sequence"/>
</dbReference>
<comment type="caution">
    <text evidence="3">The sequence shown here is derived from an EMBL/GenBank/DDBJ whole genome shotgun (WGS) entry which is preliminary data.</text>
</comment>
<proteinExistence type="predicted"/>
<sequence length="275" mass="29860">MLPRGCARCPAMAASSSPPPAPSPPPNRSVRFKNRRGESLAGILVDPGSPNAVVLAHGFDLSKDWLHYPVLAERLADRSVGSLRFDFSGNGESEGGCEPGNFWKQVGDVRAAAEWLRDEVEKRVVGLVGHSKGGTVAVMYASEFDDIPSVVNISGLFDLKSIITERMGPEGFQQLEECNELEMAQKNEDGKALFKSILTKQSLDMDAAARRIQRTNVLTIHGSADDRNPVAEAHKFSAIRSHDVAIIDGADHDFSNLEHGAALVDKLVEFLTRDV</sequence>
<feature type="domain" description="AB hydrolase-1" evidence="2">
    <location>
        <begin position="51"/>
        <end position="157"/>
    </location>
</feature>
<name>A0A8S1JDJ8_9CHLO</name>
<evidence type="ECO:0000256" key="1">
    <source>
        <dbReference type="SAM" id="MobiDB-lite"/>
    </source>
</evidence>
<accession>A0A8S1JDJ8</accession>
<dbReference type="SUPFAM" id="SSF53474">
    <property type="entry name" value="alpha/beta-Hydrolases"/>
    <property type="match status" value="1"/>
</dbReference>
<organism evidence="3 4">
    <name type="scientific">Ostreobium quekettii</name>
    <dbReference type="NCBI Taxonomy" id="121088"/>
    <lineage>
        <taxon>Eukaryota</taxon>
        <taxon>Viridiplantae</taxon>
        <taxon>Chlorophyta</taxon>
        <taxon>core chlorophytes</taxon>
        <taxon>Ulvophyceae</taxon>
        <taxon>TCBD clade</taxon>
        <taxon>Bryopsidales</taxon>
        <taxon>Ostreobineae</taxon>
        <taxon>Ostreobiaceae</taxon>
        <taxon>Ostreobium</taxon>
    </lineage>
</organism>
<dbReference type="InterPro" id="IPR000073">
    <property type="entry name" value="AB_hydrolase_1"/>
</dbReference>
<feature type="compositionally biased region" description="Pro residues" evidence="1">
    <location>
        <begin position="17"/>
        <end position="27"/>
    </location>
</feature>
<protein>
    <recommendedName>
        <fullName evidence="2">AB hydrolase-1 domain-containing protein</fullName>
    </recommendedName>
</protein>
<dbReference type="PANTHER" id="PTHR42886:SF53">
    <property type="entry name" value="ALPHA_BETA-HYDROLASES SUPERFAMILY PROTEIN"/>
    <property type="match status" value="1"/>
</dbReference>